<comment type="caution">
    <text evidence="1">The sequence shown here is derived from an EMBL/GenBank/DDBJ whole genome shotgun (WGS) entry which is preliminary data.</text>
</comment>
<dbReference type="EMBL" id="BPLQ01000700">
    <property type="protein sequence ID" value="GIX74122.1"/>
    <property type="molecule type" value="Genomic_DNA"/>
</dbReference>
<accession>A0AAV4MNK1</accession>
<proteinExistence type="predicted"/>
<protein>
    <submittedName>
        <fullName evidence="1">Uncharacterized protein</fullName>
    </submittedName>
</protein>
<dbReference type="Proteomes" id="UP001054837">
    <property type="component" value="Unassembled WGS sequence"/>
</dbReference>
<evidence type="ECO:0000313" key="2">
    <source>
        <dbReference type="Proteomes" id="UP001054837"/>
    </source>
</evidence>
<gene>
    <name evidence="1" type="ORF">CDAR_555971</name>
</gene>
<dbReference type="AlphaFoldDB" id="A0AAV4MNK1"/>
<keyword evidence="2" id="KW-1185">Reference proteome</keyword>
<sequence length="99" mass="10807">MTNSPLTTVPPYNSEADHCQQITAAEGHLKGKKKAKAMMMRIIDQQQILIDGGIVEPSSLKASMNALKKARTAVADSEKRNLDRTFASYSDFHSSPCSP</sequence>
<reference evidence="1 2" key="1">
    <citation type="submission" date="2021-06" db="EMBL/GenBank/DDBJ databases">
        <title>Caerostris darwini draft genome.</title>
        <authorList>
            <person name="Kono N."/>
            <person name="Arakawa K."/>
        </authorList>
    </citation>
    <scope>NUCLEOTIDE SEQUENCE [LARGE SCALE GENOMIC DNA]</scope>
</reference>
<name>A0AAV4MNK1_9ARAC</name>
<evidence type="ECO:0000313" key="1">
    <source>
        <dbReference type="EMBL" id="GIX74122.1"/>
    </source>
</evidence>
<organism evidence="1 2">
    <name type="scientific">Caerostris darwini</name>
    <dbReference type="NCBI Taxonomy" id="1538125"/>
    <lineage>
        <taxon>Eukaryota</taxon>
        <taxon>Metazoa</taxon>
        <taxon>Ecdysozoa</taxon>
        <taxon>Arthropoda</taxon>
        <taxon>Chelicerata</taxon>
        <taxon>Arachnida</taxon>
        <taxon>Araneae</taxon>
        <taxon>Araneomorphae</taxon>
        <taxon>Entelegynae</taxon>
        <taxon>Araneoidea</taxon>
        <taxon>Araneidae</taxon>
        <taxon>Caerostris</taxon>
    </lineage>
</organism>